<dbReference type="Proteomes" id="UP001652660">
    <property type="component" value="Chromosome 1c"/>
</dbReference>
<dbReference type="InterPro" id="IPR050951">
    <property type="entry name" value="Retrovirus_Pol_polyprotein"/>
</dbReference>
<dbReference type="RefSeq" id="XP_071901792.1">
    <property type="nucleotide sequence ID" value="XM_072045691.1"/>
</dbReference>
<keyword evidence="8" id="KW-1185">Reference proteome</keyword>
<dbReference type="SUPFAM" id="SSF56672">
    <property type="entry name" value="DNA/RNA polymerases"/>
    <property type="match status" value="1"/>
</dbReference>
<keyword evidence="5" id="KW-0378">Hydrolase</keyword>
<evidence type="ECO:0000256" key="6">
    <source>
        <dbReference type="ARBA" id="ARBA00022918"/>
    </source>
</evidence>
<dbReference type="CDD" id="cd09274">
    <property type="entry name" value="RNase_HI_RT_Ty3"/>
    <property type="match status" value="1"/>
</dbReference>
<evidence type="ECO:0000313" key="9">
    <source>
        <dbReference type="RefSeq" id="XP_071901792.1"/>
    </source>
</evidence>
<dbReference type="Pfam" id="PF17917">
    <property type="entry name" value="RT_RNaseH"/>
    <property type="match status" value="1"/>
</dbReference>
<sequence length="371" mass="43053">MAPVLVLPNGVEGFAVYTDASREGLGCVLMQNRNVISFASRKLKPHEQNYPTHDLELAAVVFALKKWRHYLYGVTFEVYSDHKSLRYFFSQKELNMRQRRWIEFLEDYDCTINYHPGKANMVADALSRKAQVYMDEIVRLHGVPVSIVSDRDPHFVSRGNWGQHMTLVEFAYNNGYHSSIQMAPYEALYGRKCRSPIYWDEVGERKVLDLTAIPWMEEAWEKVKLIRQRLQTAQSRQKSYADNRRKDLEFEVGDRVFLKVAPLRSITAGRGKKFQPRFVAPYKIFQRVGIRARKLLNSGAKGYLGFLINTPGDKMKMENMPVVKEFSDVFSEELETLPPEREIVFKIDVAPETAPIFKTPYRRIAPAELKN</sequence>
<dbReference type="InterPro" id="IPR043502">
    <property type="entry name" value="DNA/RNA_pol_sf"/>
</dbReference>
<gene>
    <name evidence="9" type="primary">LOC140005193</name>
</gene>
<dbReference type="InterPro" id="IPR041373">
    <property type="entry name" value="RT_RNaseH"/>
</dbReference>
<reference evidence="8" key="1">
    <citation type="journal article" date="2025" name="Foods">
        <title>Unveiling the Microbial Signatures of Arabica Coffee Cherries: Insights into Ripeness Specific Diversity, Functional Traits, and Implications for Quality and Safety.</title>
        <authorList>
            <consortium name="RefSeq"/>
            <person name="Tenea G.N."/>
            <person name="Cifuentes V."/>
            <person name="Reyes P."/>
            <person name="Cevallos-Vallejos M."/>
        </authorList>
    </citation>
    <scope>NUCLEOTIDE SEQUENCE [LARGE SCALE GENOMIC DNA]</scope>
</reference>
<evidence type="ECO:0000256" key="4">
    <source>
        <dbReference type="ARBA" id="ARBA00022759"/>
    </source>
</evidence>
<evidence type="ECO:0000256" key="1">
    <source>
        <dbReference type="ARBA" id="ARBA00022679"/>
    </source>
</evidence>
<dbReference type="PANTHER" id="PTHR37984:SF5">
    <property type="entry name" value="PROTEIN NYNRIN-LIKE"/>
    <property type="match status" value="1"/>
</dbReference>
<keyword evidence="4" id="KW-0255">Endonuclease</keyword>
<reference evidence="9" key="2">
    <citation type="submission" date="2025-08" db="UniProtKB">
        <authorList>
            <consortium name="RefSeq"/>
        </authorList>
    </citation>
    <scope>IDENTIFICATION</scope>
    <source>
        <tissue evidence="9">Leaves</tissue>
    </source>
</reference>
<dbReference type="SUPFAM" id="SSF53098">
    <property type="entry name" value="Ribonuclease H-like"/>
    <property type="match status" value="1"/>
</dbReference>
<proteinExistence type="predicted"/>
<dbReference type="PANTHER" id="PTHR37984">
    <property type="entry name" value="PROTEIN CBG26694"/>
    <property type="match status" value="1"/>
</dbReference>
<dbReference type="GeneID" id="140005193"/>
<organism evidence="8 9">
    <name type="scientific">Coffea arabica</name>
    <name type="common">Arabian coffee</name>
    <dbReference type="NCBI Taxonomy" id="13443"/>
    <lineage>
        <taxon>Eukaryota</taxon>
        <taxon>Viridiplantae</taxon>
        <taxon>Streptophyta</taxon>
        <taxon>Embryophyta</taxon>
        <taxon>Tracheophyta</taxon>
        <taxon>Spermatophyta</taxon>
        <taxon>Magnoliopsida</taxon>
        <taxon>eudicotyledons</taxon>
        <taxon>Gunneridae</taxon>
        <taxon>Pentapetalae</taxon>
        <taxon>asterids</taxon>
        <taxon>lamiids</taxon>
        <taxon>Gentianales</taxon>
        <taxon>Rubiaceae</taxon>
        <taxon>Ixoroideae</taxon>
        <taxon>Gardenieae complex</taxon>
        <taxon>Bertiereae - Coffeeae clade</taxon>
        <taxon>Coffeeae</taxon>
        <taxon>Coffea</taxon>
    </lineage>
</organism>
<evidence type="ECO:0000256" key="5">
    <source>
        <dbReference type="ARBA" id="ARBA00022801"/>
    </source>
</evidence>
<evidence type="ECO:0000259" key="7">
    <source>
        <dbReference type="Pfam" id="PF17917"/>
    </source>
</evidence>
<feature type="domain" description="Reverse transcriptase RNase H-like" evidence="7">
    <location>
        <begin position="14"/>
        <end position="108"/>
    </location>
</feature>
<dbReference type="Gene3D" id="3.10.20.370">
    <property type="match status" value="1"/>
</dbReference>
<evidence type="ECO:0000256" key="2">
    <source>
        <dbReference type="ARBA" id="ARBA00022695"/>
    </source>
</evidence>
<keyword evidence="2" id="KW-0548">Nucleotidyltransferase</keyword>
<dbReference type="Gene3D" id="3.30.420.10">
    <property type="entry name" value="Ribonuclease H-like superfamily/Ribonuclease H"/>
    <property type="match status" value="1"/>
</dbReference>
<evidence type="ECO:0000256" key="3">
    <source>
        <dbReference type="ARBA" id="ARBA00022722"/>
    </source>
</evidence>
<keyword evidence="6" id="KW-0695">RNA-directed DNA polymerase</keyword>
<accession>A0ABM4U3C4</accession>
<keyword evidence="1" id="KW-0808">Transferase</keyword>
<keyword evidence="3" id="KW-0540">Nuclease</keyword>
<name>A0ABM4U3C4_COFAR</name>
<dbReference type="InterPro" id="IPR012337">
    <property type="entry name" value="RNaseH-like_sf"/>
</dbReference>
<evidence type="ECO:0000313" key="8">
    <source>
        <dbReference type="Proteomes" id="UP001652660"/>
    </source>
</evidence>
<protein>
    <recommendedName>
        <fullName evidence="7">Reverse transcriptase RNase H-like domain-containing protein</fullName>
    </recommendedName>
</protein>
<dbReference type="InterPro" id="IPR036397">
    <property type="entry name" value="RNaseH_sf"/>
</dbReference>